<proteinExistence type="predicted"/>
<name>A0A8H6Y8W2_9AGAR</name>
<evidence type="ECO:0000313" key="2">
    <source>
        <dbReference type="EMBL" id="KAF7353974.1"/>
    </source>
</evidence>
<dbReference type="EMBL" id="JACAZI010000008">
    <property type="protein sequence ID" value="KAF7353974.1"/>
    <property type="molecule type" value="Genomic_DNA"/>
</dbReference>
<reference evidence="2" key="1">
    <citation type="submission" date="2020-05" db="EMBL/GenBank/DDBJ databases">
        <title>Mycena genomes resolve the evolution of fungal bioluminescence.</title>
        <authorList>
            <person name="Tsai I.J."/>
        </authorList>
    </citation>
    <scope>NUCLEOTIDE SEQUENCE</scope>
    <source>
        <strain evidence="2">CCC161011</strain>
    </source>
</reference>
<keyword evidence="1" id="KW-1133">Transmembrane helix</keyword>
<keyword evidence="3" id="KW-1185">Reference proteome</keyword>
<protein>
    <submittedName>
        <fullName evidence="2">Uncharacterized protein</fullName>
    </submittedName>
</protein>
<keyword evidence="1" id="KW-0472">Membrane</keyword>
<dbReference type="Proteomes" id="UP000620124">
    <property type="component" value="Unassembled WGS sequence"/>
</dbReference>
<organism evidence="2 3">
    <name type="scientific">Mycena venus</name>
    <dbReference type="NCBI Taxonomy" id="2733690"/>
    <lineage>
        <taxon>Eukaryota</taxon>
        <taxon>Fungi</taxon>
        <taxon>Dikarya</taxon>
        <taxon>Basidiomycota</taxon>
        <taxon>Agaricomycotina</taxon>
        <taxon>Agaricomycetes</taxon>
        <taxon>Agaricomycetidae</taxon>
        <taxon>Agaricales</taxon>
        <taxon>Marasmiineae</taxon>
        <taxon>Mycenaceae</taxon>
        <taxon>Mycena</taxon>
    </lineage>
</organism>
<evidence type="ECO:0000256" key="1">
    <source>
        <dbReference type="SAM" id="Phobius"/>
    </source>
</evidence>
<gene>
    <name evidence="2" type="ORF">MVEN_01083900</name>
</gene>
<feature type="transmembrane region" description="Helical" evidence="1">
    <location>
        <begin position="177"/>
        <end position="199"/>
    </location>
</feature>
<comment type="caution">
    <text evidence="2">The sequence shown here is derived from an EMBL/GenBank/DDBJ whole genome shotgun (WGS) entry which is preliminary data.</text>
</comment>
<accession>A0A8H6Y8W2</accession>
<evidence type="ECO:0000313" key="3">
    <source>
        <dbReference type="Proteomes" id="UP000620124"/>
    </source>
</evidence>
<keyword evidence="1" id="KW-0812">Transmembrane</keyword>
<sequence length="200" mass="21677">MVSLASLPPELPLIIFSFPNTGDLWVLAQLYRGFSPLAILPLLATYNLFASQIRYGVVRLPKEATFSRESIASSPSQKLSILRGSLSLRTLTSILAIAPKIPDVTICLSDREMEPRGVEEVASFIAPLSRALHPVMFIATRHGDGHVGLEAPCCGLLNPIHPSFDHCFRGFFSGGGIIMGLIWIVLTVLVLCLNLALLLG</sequence>
<dbReference type="AlphaFoldDB" id="A0A8H6Y8W2"/>